<dbReference type="Proteomes" id="UP000315724">
    <property type="component" value="Chromosome"/>
</dbReference>
<evidence type="ECO:0000313" key="2">
    <source>
        <dbReference type="Proteomes" id="UP000315724"/>
    </source>
</evidence>
<keyword evidence="2" id="KW-1185">Reference proteome</keyword>
<accession>A0A517QKI7</accession>
<dbReference type="EMBL" id="CP036267">
    <property type="protein sequence ID" value="QDT32140.1"/>
    <property type="molecule type" value="Genomic_DNA"/>
</dbReference>
<reference evidence="1 2" key="1">
    <citation type="submission" date="2019-02" db="EMBL/GenBank/DDBJ databases">
        <title>Deep-cultivation of Planctomycetes and their phenomic and genomic characterization uncovers novel biology.</title>
        <authorList>
            <person name="Wiegand S."/>
            <person name="Jogler M."/>
            <person name="Boedeker C."/>
            <person name="Pinto D."/>
            <person name="Vollmers J."/>
            <person name="Rivas-Marin E."/>
            <person name="Kohn T."/>
            <person name="Peeters S.H."/>
            <person name="Heuer A."/>
            <person name="Rast P."/>
            <person name="Oberbeckmann S."/>
            <person name="Bunk B."/>
            <person name="Jeske O."/>
            <person name="Meyerdierks A."/>
            <person name="Storesund J.E."/>
            <person name="Kallscheuer N."/>
            <person name="Luecker S."/>
            <person name="Lage O.M."/>
            <person name="Pohl T."/>
            <person name="Merkel B.J."/>
            <person name="Hornburger P."/>
            <person name="Mueller R.-W."/>
            <person name="Bruemmer F."/>
            <person name="Labrenz M."/>
            <person name="Spormann A.M."/>
            <person name="Op den Camp H."/>
            <person name="Overmann J."/>
            <person name="Amann R."/>
            <person name="Jetten M.S.M."/>
            <person name="Mascher T."/>
            <person name="Medema M.H."/>
            <person name="Devos D.P."/>
            <person name="Kaster A.-K."/>
            <person name="Ovreas L."/>
            <person name="Rohde M."/>
            <person name="Galperin M.Y."/>
            <person name="Jogler C."/>
        </authorList>
    </citation>
    <scope>NUCLEOTIDE SEQUENCE [LARGE SCALE GENOMIC DNA]</scope>
    <source>
        <strain evidence="1 2">Mal48</strain>
    </source>
</reference>
<gene>
    <name evidence="1" type="ORF">Mal48_13820</name>
</gene>
<proteinExistence type="predicted"/>
<sequence length="82" mass="9504">MAPIPRKIIASLNRQALDQYARPCTREEYVSLVKLLFATKQNLNFNSRMLELLALLLFNGWFNLVDRFFDHSLEAIVVGFCV</sequence>
<name>A0A517QKI7_9PLAN</name>
<evidence type="ECO:0000313" key="1">
    <source>
        <dbReference type="EMBL" id="QDT32140.1"/>
    </source>
</evidence>
<dbReference type="AlphaFoldDB" id="A0A517QKI7"/>
<organism evidence="1 2">
    <name type="scientific">Thalassoglobus polymorphus</name>
    <dbReference type="NCBI Taxonomy" id="2527994"/>
    <lineage>
        <taxon>Bacteria</taxon>
        <taxon>Pseudomonadati</taxon>
        <taxon>Planctomycetota</taxon>
        <taxon>Planctomycetia</taxon>
        <taxon>Planctomycetales</taxon>
        <taxon>Planctomycetaceae</taxon>
        <taxon>Thalassoglobus</taxon>
    </lineage>
</organism>
<protein>
    <submittedName>
        <fullName evidence="1">Uncharacterized protein</fullName>
    </submittedName>
</protein>
<dbReference type="KEGG" id="tpol:Mal48_13820"/>